<evidence type="ECO:0000313" key="2">
    <source>
        <dbReference type="EMBL" id="NML32216.1"/>
    </source>
</evidence>
<organism evidence="2 3">
    <name type="scientific">Paraburkholderia antibiotica</name>
    <dbReference type="NCBI Taxonomy" id="2728839"/>
    <lineage>
        <taxon>Bacteria</taxon>
        <taxon>Pseudomonadati</taxon>
        <taxon>Pseudomonadota</taxon>
        <taxon>Betaproteobacteria</taxon>
        <taxon>Burkholderiales</taxon>
        <taxon>Burkholderiaceae</taxon>
        <taxon>Paraburkholderia</taxon>
    </lineage>
</organism>
<evidence type="ECO:0000256" key="1">
    <source>
        <dbReference type="SAM" id="Phobius"/>
    </source>
</evidence>
<dbReference type="AlphaFoldDB" id="A0A7X9X6A0"/>
<name>A0A7X9X6A0_9BURK</name>
<reference evidence="2 3" key="1">
    <citation type="submission" date="2020-04" db="EMBL/GenBank/DDBJ databases">
        <title>Paraburkholderia sp. G-4-1-8 isolated from soil.</title>
        <authorList>
            <person name="Dahal R.H."/>
        </authorList>
    </citation>
    <scope>NUCLEOTIDE SEQUENCE [LARGE SCALE GENOMIC DNA]</scope>
    <source>
        <strain evidence="2 3">G-4-1-8</strain>
    </source>
</reference>
<accession>A0A7X9X6A0</accession>
<evidence type="ECO:0008006" key="4">
    <source>
        <dbReference type="Google" id="ProtNLM"/>
    </source>
</evidence>
<keyword evidence="3" id="KW-1185">Reference proteome</keyword>
<protein>
    <recommendedName>
        <fullName evidence="4">DUF3325 domain-containing protein</fullName>
    </recommendedName>
</protein>
<dbReference type="EMBL" id="JABBFZ010000008">
    <property type="protein sequence ID" value="NML32216.1"/>
    <property type="molecule type" value="Genomic_DNA"/>
</dbReference>
<gene>
    <name evidence="2" type="ORF">HHL14_15385</name>
</gene>
<feature type="transmembrane region" description="Helical" evidence="1">
    <location>
        <begin position="74"/>
        <end position="93"/>
    </location>
</feature>
<proteinExistence type="predicted"/>
<keyword evidence="1" id="KW-0472">Membrane</keyword>
<feature type="transmembrane region" description="Helical" evidence="1">
    <location>
        <begin position="42"/>
        <end position="62"/>
    </location>
</feature>
<dbReference type="RefSeq" id="WP_169498472.1">
    <property type="nucleotide sequence ID" value="NZ_JABBFZ010000008.1"/>
</dbReference>
<sequence length="107" mass="11878">MKLTDWIVTLAILLMAIAFLCARRRSAWSRNDRVRHMAGTRLLMQAACALWAALLIVAHGLFMIDDLGRLRPTSIAALAGVAGLVLCSCYWSVRGHRLLKSRRIFGG</sequence>
<feature type="transmembrane region" description="Helical" evidence="1">
    <location>
        <begin position="6"/>
        <end position="22"/>
    </location>
</feature>
<keyword evidence="1" id="KW-1133">Transmembrane helix</keyword>
<comment type="caution">
    <text evidence="2">The sequence shown here is derived from an EMBL/GenBank/DDBJ whole genome shotgun (WGS) entry which is preliminary data.</text>
</comment>
<dbReference type="Proteomes" id="UP000583127">
    <property type="component" value="Unassembled WGS sequence"/>
</dbReference>
<evidence type="ECO:0000313" key="3">
    <source>
        <dbReference type="Proteomes" id="UP000583127"/>
    </source>
</evidence>
<keyword evidence="1" id="KW-0812">Transmembrane</keyword>